<dbReference type="InterPro" id="IPR036890">
    <property type="entry name" value="HATPase_C_sf"/>
</dbReference>
<organism evidence="3 4">
    <name type="scientific">Bacteriovorax stolpii</name>
    <name type="common">Bdellovibrio stolpii</name>
    <dbReference type="NCBI Taxonomy" id="960"/>
    <lineage>
        <taxon>Bacteria</taxon>
        <taxon>Pseudomonadati</taxon>
        <taxon>Bdellovibrionota</taxon>
        <taxon>Bacteriovoracia</taxon>
        <taxon>Bacteriovoracales</taxon>
        <taxon>Bacteriovoracaceae</taxon>
        <taxon>Bacteriovorax</taxon>
    </lineage>
</organism>
<accession>A0A2K9NQU9</accession>
<dbReference type="AlphaFoldDB" id="A0A2K9NQU9"/>
<evidence type="ECO:0000313" key="3">
    <source>
        <dbReference type="EMBL" id="AUN97134.1"/>
    </source>
</evidence>
<comment type="catalytic activity">
    <reaction evidence="1">
        <text>ATP + protein L-histidine = ADP + protein N-phospho-L-histidine.</text>
        <dbReference type="EC" id="2.7.13.3"/>
    </reaction>
</comment>
<dbReference type="PROSITE" id="PS50109">
    <property type="entry name" value="HIS_KIN"/>
    <property type="match status" value="1"/>
</dbReference>
<dbReference type="SUPFAM" id="SSF47384">
    <property type="entry name" value="Homodimeric domain of signal transducing histidine kinase"/>
    <property type="match status" value="1"/>
</dbReference>
<evidence type="ECO:0000256" key="1">
    <source>
        <dbReference type="ARBA" id="ARBA00000085"/>
    </source>
</evidence>
<dbReference type="Proteomes" id="UP000235584">
    <property type="component" value="Chromosome"/>
</dbReference>
<dbReference type="InterPro" id="IPR004358">
    <property type="entry name" value="Sig_transdc_His_kin-like_C"/>
</dbReference>
<dbReference type="RefSeq" id="WP_102242429.1">
    <property type="nucleotide sequence ID" value="NZ_CP025704.1"/>
</dbReference>
<dbReference type="PANTHER" id="PTHR45569:SF1">
    <property type="entry name" value="SENSOR PROTEIN KDPD"/>
    <property type="match status" value="1"/>
</dbReference>
<gene>
    <name evidence="3" type="ORF">C0V70_03220</name>
</gene>
<dbReference type="GO" id="GO:0000155">
    <property type="term" value="F:phosphorelay sensor kinase activity"/>
    <property type="evidence" value="ECO:0007669"/>
    <property type="project" value="InterPro"/>
</dbReference>
<dbReference type="Gene3D" id="3.30.565.10">
    <property type="entry name" value="Histidine kinase-like ATPase, C-terminal domain"/>
    <property type="match status" value="1"/>
</dbReference>
<dbReference type="PANTHER" id="PTHR45569">
    <property type="entry name" value="SENSOR PROTEIN KDPD"/>
    <property type="match status" value="1"/>
</dbReference>
<dbReference type="EC" id="2.7.13.3" evidence="2"/>
<dbReference type="SUPFAM" id="SSF55874">
    <property type="entry name" value="ATPase domain of HSP90 chaperone/DNA topoisomerase II/histidine kinase"/>
    <property type="match status" value="1"/>
</dbReference>
<dbReference type="Pfam" id="PF02518">
    <property type="entry name" value="HATPase_c"/>
    <property type="match status" value="1"/>
</dbReference>
<dbReference type="KEGG" id="bsto:C0V70_03220"/>
<dbReference type="InterPro" id="IPR005467">
    <property type="entry name" value="His_kinase_dom"/>
</dbReference>
<dbReference type="InterPro" id="IPR003594">
    <property type="entry name" value="HATPase_dom"/>
</dbReference>
<dbReference type="CDD" id="cd00075">
    <property type="entry name" value="HATPase"/>
    <property type="match status" value="1"/>
</dbReference>
<dbReference type="GO" id="GO:0005886">
    <property type="term" value="C:plasma membrane"/>
    <property type="evidence" value="ECO:0007669"/>
    <property type="project" value="TreeGrafter"/>
</dbReference>
<dbReference type="SMART" id="SM00387">
    <property type="entry name" value="HATPase_c"/>
    <property type="match status" value="1"/>
</dbReference>
<proteinExistence type="predicted"/>
<dbReference type="EMBL" id="CP025704">
    <property type="protein sequence ID" value="AUN97134.1"/>
    <property type="molecule type" value="Genomic_DNA"/>
</dbReference>
<evidence type="ECO:0000256" key="2">
    <source>
        <dbReference type="ARBA" id="ARBA00012438"/>
    </source>
</evidence>
<dbReference type="InterPro" id="IPR031621">
    <property type="entry name" value="HisKA_7TM"/>
</dbReference>
<name>A0A2K9NQU9_BACTC</name>
<keyword evidence="4" id="KW-1185">Reference proteome</keyword>
<evidence type="ECO:0000313" key="4">
    <source>
        <dbReference type="Proteomes" id="UP000235584"/>
    </source>
</evidence>
<dbReference type="PRINTS" id="PR00344">
    <property type="entry name" value="BCTRLSENSOR"/>
</dbReference>
<dbReference type="Pfam" id="PF16927">
    <property type="entry name" value="HisKA_7TM"/>
    <property type="match status" value="1"/>
</dbReference>
<reference evidence="3 4" key="1">
    <citation type="submission" date="2018-01" db="EMBL/GenBank/DDBJ databases">
        <title>Complete genome sequence of Bacteriovorax stolpii DSM12778.</title>
        <authorList>
            <person name="Tang B."/>
            <person name="Chang J."/>
        </authorList>
    </citation>
    <scope>NUCLEOTIDE SEQUENCE [LARGE SCALE GENOMIC DNA]</scope>
    <source>
        <strain evidence="3 4">DSM 12778</strain>
    </source>
</reference>
<dbReference type="InterPro" id="IPR036097">
    <property type="entry name" value="HisK_dim/P_sf"/>
</dbReference>
<dbReference type="InterPro" id="IPR052023">
    <property type="entry name" value="Histidine_kinase_KdpD"/>
</dbReference>
<sequence length="568" mass="64035">MPILFNVLHWISGLTLISLSFYCLRKASNKLGFHLCLFLFLLSIWSLCAALTYNVSSLELKINLVRMRHVGISMIPISLLYLIRCFAGYKPLPLYAKISLLIIPCVSILTIISPYHEYFLNHYEMRNIFGTNLLTFANGPLFFFHNITGRVIVLWALALLVAGIKGQGYIQRRYSWILFFSILIPFAIDAFAVGLSPTFRYLQVVPVFLTFSAGCFCYIILKGEVLEIIPVARGLILDSISDIYLSLDQNNKLVDFNACARSNLSLDDLSYGKNLSDLPFNKFISHIIAAIEDNKPNSEFFLNYKTYKEYFTISIEDILGVNNTFAGRIIIIKNITGQKNYEIQLTQMAEIRTKFISVMAHDLIGNVASHTLLVESLMDHPSVQEDEDLKASLSLLLDSSQNVTKFVEGLLHWSKDSLEKLQPKRTQIDLYHLIDEAILYLSPISMQKDIGYTLNIQKNTSAKIDINMIQTVVRNLISNAIKYSPPNGNIHIAAIMDANLVTVTISDEGPGVNETEMNQFLSRFHMKSYKGGLGLTLCRDFVHLHKGEIKAQNKTPNGAVFSFALPVA</sequence>
<protein>
    <recommendedName>
        <fullName evidence="2">histidine kinase</fullName>
        <ecNumber evidence="2">2.7.13.3</ecNumber>
    </recommendedName>
</protein>